<keyword evidence="1" id="KW-0645">Protease</keyword>
<dbReference type="AlphaFoldDB" id="A0A345C0Z7"/>
<dbReference type="KEGG" id="rue:DT065_13285"/>
<dbReference type="GO" id="GO:0006508">
    <property type="term" value="P:proteolysis"/>
    <property type="evidence" value="ECO:0007669"/>
    <property type="project" value="UniProtKB-KW"/>
</dbReference>
<dbReference type="InterPro" id="IPR034122">
    <property type="entry name" value="Retropepsin-like_bacterial"/>
</dbReference>
<dbReference type="Proteomes" id="UP000252100">
    <property type="component" value="Chromosome"/>
</dbReference>
<evidence type="ECO:0000313" key="2">
    <source>
        <dbReference type="Proteomes" id="UP000252100"/>
    </source>
</evidence>
<gene>
    <name evidence="1" type="ORF">DT065_13285</name>
</gene>
<sequence>MKIKHRYGLLLVDITLTFNGKSKVIQNMVVDTGAARTLISQDIVEDIGLHVDLQDRIVTYFGVGGKEYAFRKQIDQIQVSDFEVEKVEIDFNDFGYDDINGLLGLDLLMQAGFTIDLMHLEMERSS</sequence>
<dbReference type="Pfam" id="PF13650">
    <property type="entry name" value="Asp_protease_2"/>
    <property type="match status" value="1"/>
</dbReference>
<dbReference type="InterPro" id="IPR021109">
    <property type="entry name" value="Peptidase_aspartic_dom_sf"/>
</dbReference>
<keyword evidence="1" id="KW-0378">Hydrolase</keyword>
<dbReference type="CDD" id="cd05483">
    <property type="entry name" value="retropepsin_like_bacteria"/>
    <property type="match status" value="1"/>
</dbReference>
<dbReference type="InterPro" id="IPR001969">
    <property type="entry name" value="Aspartic_peptidase_AS"/>
</dbReference>
<organism evidence="1 2">
    <name type="scientific">Salicibibacter kimchii</name>
    <dbReference type="NCBI Taxonomy" id="2099786"/>
    <lineage>
        <taxon>Bacteria</taxon>
        <taxon>Bacillati</taxon>
        <taxon>Bacillota</taxon>
        <taxon>Bacilli</taxon>
        <taxon>Bacillales</taxon>
        <taxon>Bacillaceae</taxon>
        <taxon>Salicibibacter</taxon>
    </lineage>
</organism>
<dbReference type="EMBL" id="CP031092">
    <property type="protein sequence ID" value="AXF56878.1"/>
    <property type="molecule type" value="Genomic_DNA"/>
</dbReference>
<dbReference type="GO" id="GO:0004190">
    <property type="term" value="F:aspartic-type endopeptidase activity"/>
    <property type="evidence" value="ECO:0007669"/>
    <property type="project" value="InterPro"/>
</dbReference>
<reference evidence="1 2" key="1">
    <citation type="journal article" date="2018" name="J. Microbiol.">
        <title>Salicibibacter kimchii gen. nov., sp. nov., a moderately halophilic and alkalitolerant bacterium in the family Bacillaceae, isolated from kimchi.</title>
        <authorList>
            <person name="Jang J.Y."/>
            <person name="Oh Y.J."/>
            <person name="Lim S.K."/>
            <person name="Park H.K."/>
            <person name="Lee C."/>
            <person name="Kim J.Y."/>
            <person name="Lee M.A."/>
            <person name="Choi H.J."/>
        </authorList>
    </citation>
    <scope>NUCLEOTIDE SEQUENCE [LARGE SCALE GENOMIC DNA]</scope>
    <source>
        <strain evidence="1 2">NKC1-1</strain>
    </source>
</reference>
<protein>
    <submittedName>
        <fullName evidence="1">Aspartyl protease</fullName>
    </submittedName>
</protein>
<proteinExistence type="predicted"/>
<keyword evidence="2" id="KW-1185">Reference proteome</keyword>
<name>A0A345C0Z7_9BACI</name>
<evidence type="ECO:0000313" key="1">
    <source>
        <dbReference type="EMBL" id="AXF56878.1"/>
    </source>
</evidence>
<accession>A0A345C0Z7</accession>
<dbReference type="Gene3D" id="2.40.70.10">
    <property type="entry name" value="Acid Proteases"/>
    <property type="match status" value="1"/>
</dbReference>
<dbReference type="PROSITE" id="PS00141">
    <property type="entry name" value="ASP_PROTEASE"/>
    <property type="match status" value="1"/>
</dbReference>
<dbReference type="OrthoDB" id="463626at2"/>
<dbReference type="SUPFAM" id="SSF50630">
    <property type="entry name" value="Acid proteases"/>
    <property type="match status" value="1"/>
</dbReference>
<dbReference type="RefSeq" id="WP_114374194.1">
    <property type="nucleotide sequence ID" value="NZ_CP031092.1"/>
</dbReference>